<dbReference type="PANTHER" id="PTHR46558:SF11">
    <property type="entry name" value="HTH-TYPE TRANSCRIPTIONAL REGULATOR XRE"/>
    <property type="match status" value="1"/>
</dbReference>
<evidence type="ECO:0000259" key="2">
    <source>
        <dbReference type="PROSITE" id="PS50943"/>
    </source>
</evidence>
<evidence type="ECO:0000313" key="3">
    <source>
        <dbReference type="EMBL" id="RGS47869.1"/>
    </source>
</evidence>
<proteinExistence type="predicted"/>
<dbReference type="Gene3D" id="1.10.260.40">
    <property type="entry name" value="lambda repressor-like DNA-binding domains"/>
    <property type="match status" value="1"/>
</dbReference>
<dbReference type="PANTHER" id="PTHR46558">
    <property type="entry name" value="TRACRIPTIONAL REGULATORY PROTEIN-RELATED-RELATED"/>
    <property type="match status" value="1"/>
</dbReference>
<accession>A0A412J697</accession>
<comment type="caution">
    <text evidence="3">The sequence shown here is derived from an EMBL/GenBank/DDBJ whole genome shotgun (WGS) entry which is preliminary data.</text>
</comment>
<dbReference type="RefSeq" id="WP_117992576.1">
    <property type="nucleotide sequence ID" value="NZ_QRVM01000009.1"/>
</dbReference>
<dbReference type="SUPFAM" id="SSF47413">
    <property type="entry name" value="lambda repressor-like DNA-binding domains"/>
    <property type="match status" value="1"/>
</dbReference>
<reference evidence="3 4" key="1">
    <citation type="submission" date="2018-08" db="EMBL/GenBank/DDBJ databases">
        <title>A genome reference for cultivated species of the human gut microbiota.</title>
        <authorList>
            <person name="Zou Y."/>
            <person name="Xue W."/>
            <person name="Luo G."/>
        </authorList>
    </citation>
    <scope>NUCLEOTIDE SEQUENCE [LARGE SCALE GENOMIC DNA]</scope>
    <source>
        <strain evidence="3 4">AF22-10AC</strain>
    </source>
</reference>
<protein>
    <submittedName>
        <fullName evidence="3">XRE family transcriptional regulator</fullName>
    </submittedName>
</protein>
<dbReference type="SMART" id="SM00530">
    <property type="entry name" value="HTH_XRE"/>
    <property type="match status" value="1"/>
</dbReference>
<dbReference type="Pfam" id="PF01381">
    <property type="entry name" value="HTH_3"/>
    <property type="match status" value="1"/>
</dbReference>
<evidence type="ECO:0000313" key="4">
    <source>
        <dbReference type="Proteomes" id="UP000285274"/>
    </source>
</evidence>
<dbReference type="InterPro" id="IPR010982">
    <property type="entry name" value="Lambda_DNA-bd_dom_sf"/>
</dbReference>
<dbReference type="CDD" id="cd00093">
    <property type="entry name" value="HTH_XRE"/>
    <property type="match status" value="1"/>
</dbReference>
<name>A0A412J697_9FIRM</name>
<dbReference type="InterPro" id="IPR001387">
    <property type="entry name" value="Cro/C1-type_HTH"/>
</dbReference>
<dbReference type="AlphaFoldDB" id="A0A412J697"/>
<evidence type="ECO:0000256" key="1">
    <source>
        <dbReference type="ARBA" id="ARBA00023125"/>
    </source>
</evidence>
<keyword evidence="1" id="KW-0238">DNA-binding</keyword>
<sequence>MDNKDKTNNIKILRDEYGITQKNLGEVVGMSQQAIGKMETGKRRIPDDILRKLSDYFHVSTDFILNRTTSRTTIDVNNEIKKLIYENYSTLSEMQNFTLDEQRFIIQMIVNLKKLRK</sequence>
<dbReference type="EMBL" id="QRVM01000009">
    <property type="protein sequence ID" value="RGS47869.1"/>
    <property type="molecule type" value="Genomic_DNA"/>
</dbReference>
<gene>
    <name evidence="3" type="ORF">DWX92_03385</name>
</gene>
<dbReference type="GO" id="GO:0003677">
    <property type="term" value="F:DNA binding"/>
    <property type="evidence" value="ECO:0007669"/>
    <property type="project" value="UniProtKB-KW"/>
</dbReference>
<dbReference type="PROSITE" id="PS50943">
    <property type="entry name" value="HTH_CROC1"/>
    <property type="match status" value="1"/>
</dbReference>
<feature type="domain" description="HTH cro/C1-type" evidence="2">
    <location>
        <begin position="10"/>
        <end position="64"/>
    </location>
</feature>
<organism evidence="3 4">
    <name type="scientific">Holdemanella biformis</name>
    <dbReference type="NCBI Taxonomy" id="1735"/>
    <lineage>
        <taxon>Bacteria</taxon>
        <taxon>Bacillati</taxon>
        <taxon>Bacillota</taxon>
        <taxon>Erysipelotrichia</taxon>
        <taxon>Erysipelotrichales</taxon>
        <taxon>Erysipelotrichaceae</taxon>
        <taxon>Holdemanella</taxon>
    </lineage>
</organism>
<dbReference type="Proteomes" id="UP000285274">
    <property type="component" value="Unassembled WGS sequence"/>
</dbReference>